<name>A0A081B8R9_9HYPH</name>
<evidence type="ECO:0000256" key="1">
    <source>
        <dbReference type="SAM" id="MobiDB-lite"/>
    </source>
</evidence>
<reference evidence="3 4" key="1">
    <citation type="submission" date="2014-07" db="EMBL/GenBank/DDBJ databases">
        <title>Tepidicaulis marinum gen. nov., sp. nov., a novel marine bacterium denitrifying nitrate to nitrous oxide strictly under microaerobic conditions.</title>
        <authorList>
            <person name="Takeuchi M."/>
            <person name="Yamagishi T."/>
            <person name="Kamagata Y."/>
            <person name="Oshima K."/>
            <person name="Hattori M."/>
            <person name="Katayama T."/>
            <person name="Hanada S."/>
            <person name="Tamaki H."/>
            <person name="Marumo K."/>
            <person name="Maeda H."/>
            <person name="Nedachi M."/>
            <person name="Iwasaki W."/>
            <person name="Suwa Y."/>
            <person name="Sakata S."/>
        </authorList>
    </citation>
    <scope>NUCLEOTIDE SEQUENCE [LARGE SCALE GENOMIC DNA]</scope>
    <source>
        <strain evidence="3 4">MA2</strain>
    </source>
</reference>
<keyword evidence="2" id="KW-0472">Membrane</keyword>
<dbReference type="EMBL" id="BBIO01000003">
    <property type="protein sequence ID" value="GAK44437.1"/>
    <property type="molecule type" value="Genomic_DNA"/>
</dbReference>
<keyword evidence="2" id="KW-0812">Transmembrane</keyword>
<proteinExistence type="predicted"/>
<protein>
    <submittedName>
        <fullName evidence="3">Conserved protein</fullName>
    </submittedName>
</protein>
<accession>A0A081B8R9</accession>
<evidence type="ECO:0000313" key="3">
    <source>
        <dbReference type="EMBL" id="GAK44437.1"/>
    </source>
</evidence>
<keyword evidence="2" id="KW-1133">Transmembrane helix</keyword>
<dbReference type="STRING" id="1333998.M2A_0936"/>
<keyword evidence="4" id="KW-1185">Reference proteome</keyword>
<feature type="region of interest" description="Disordered" evidence="1">
    <location>
        <begin position="178"/>
        <end position="199"/>
    </location>
</feature>
<dbReference type="AlphaFoldDB" id="A0A081B8R9"/>
<evidence type="ECO:0000256" key="2">
    <source>
        <dbReference type="SAM" id="Phobius"/>
    </source>
</evidence>
<dbReference type="eggNOG" id="COG4093">
    <property type="taxonomic scope" value="Bacteria"/>
</dbReference>
<dbReference type="Pfam" id="PF09898">
    <property type="entry name" value="DUF2125"/>
    <property type="match status" value="1"/>
</dbReference>
<feature type="transmembrane region" description="Helical" evidence="2">
    <location>
        <begin position="15"/>
        <end position="40"/>
    </location>
</feature>
<comment type="caution">
    <text evidence="3">The sequence shown here is derived from an EMBL/GenBank/DDBJ whole genome shotgun (WGS) entry which is preliminary data.</text>
</comment>
<gene>
    <name evidence="3" type="ORF">M2A_0936</name>
</gene>
<dbReference type="RefSeq" id="WP_045443572.1">
    <property type="nucleotide sequence ID" value="NZ_BBIO01000003.1"/>
</dbReference>
<organism evidence="3 4">
    <name type="scientific">Tepidicaulis marinus</name>
    <dbReference type="NCBI Taxonomy" id="1333998"/>
    <lineage>
        <taxon>Bacteria</taxon>
        <taxon>Pseudomonadati</taxon>
        <taxon>Pseudomonadota</taxon>
        <taxon>Alphaproteobacteria</taxon>
        <taxon>Hyphomicrobiales</taxon>
        <taxon>Parvibaculaceae</taxon>
        <taxon>Tepidicaulis</taxon>
    </lineage>
</organism>
<dbReference type="InterPro" id="IPR018666">
    <property type="entry name" value="DUF2125"/>
</dbReference>
<dbReference type="Proteomes" id="UP000028702">
    <property type="component" value="Unassembled WGS sequence"/>
</dbReference>
<sequence>MAKSADTAPRFPWKIAAPFGALALIAGAYSIFWFTLAGNLEEELLAYKGRVQENGVKADWRAHEMHGFPYRMGVTLKEATLTRDRGKTAWSLALPEISAQMLPYRPGHFIVDVNGEQDLTLTGPDGKRRFISKAETLWGSYVAGKESAGRLAIEIKDWAASGLSEDSGTFIGSASAGSLQLHTRPAPDPEATEEDAPPLPRTYDLALKATDIAWDFGPVTGWLEPEIALFEAQMRGYEVPGRLPADLDTGARAWAASGGRITISDLQLLWGPIDMKGQGELTLDAKGRPSGRIEASFGKVEELIARLVETGIVKKESAPVIFAGAGIISALQGKPQDGRMHLPLAFHEGVVFLGPVSIGRLEPLY</sequence>
<evidence type="ECO:0000313" key="4">
    <source>
        <dbReference type="Proteomes" id="UP000028702"/>
    </source>
</evidence>